<keyword evidence="1" id="KW-0853">WD repeat</keyword>
<dbReference type="InterPro" id="IPR001680">
    <property type="entry name" value="WD40_rpt"/>
</dbReference>
<dbReference type="SUPFAM" id="SSF50978">
    <property type="entry name" value="WD40 repeat-like"/>
    <property type="match status" value="1"/>
</dbReference>
<dbReference type="SMART" id="SM00320">
    <property type="entry name" value="WD40"/>
    <property type="match status" value="5"/>
</dbReference>
<name>A0ABS5BW15_9BACT</name>
<evidence type="ECO:0000256" key="1">
    <source>
        <dbReference type="PROSITE-ProRule" id="PRU00221"/>
    </source>
</evidence>
<dbReference type="InterPro" id="IPR036322">
    <property type="entry name" value="WD40_repeat_dom_sf"/>
</dbReference>
<dbReference type="RefSeq" id="WP_210657413.1">
    <property type="nucleotide sequence ID" value="NZ_JAGKQQ010000001.1"/>
</dbReference>
<dbReference type="EMBL" id="JAGKQQ010000001">
    <property type="protein sequence ID" value="MBP3957909.1"/>
    <property type="molecule type" value="Genomic_DNA"/>
</dbReference>
<dbReference type="PROSITE" id="PS50294">
    <property type="entry name" value="WD_REPEATS_REGION"/>
    <property type="match status" value="2"/>
</dbReference>
<dbReference type="PANTHER" id="PTHR19879:SF9">
    <property type="entry name" value="TRANSCRIPTION INITIATION FACTOR TFIID SUBUNIT 5"/>
    <property type="match status" value="1"/>
</dbReference>
<comment type="caution">
    <text evidence="2">The sequence shown here is derived from an EMBL/GenBank/DDBJ whole genome shotgun (WGS) entry which is preliminary data.</text>
</comment>
<keyword evidence="3" id="KW-1185">Reference proteome</keyword>
<dbReference type="PANTHER" id="PTHR19879">
    <property type="entry name" value="TRANSCRIPTION INITIATION FACTOR TFIID"/>
    <property type="match status" value="1"/>
</dbReference>
<sequence>MSIPPPRPVFDPTAARVEREFKHARPLVGCRFDPSGRFLFASSEDDSVQRFDLLTGAKTAFAGHESWARGMAFVAPAPVVPADFVAWPKQQSAIQGAGGFGAVGVPAPRSAPFAIVSADYHGKLIWWQGEAGAPKPVRTVQAHDGWARAIAISPDGLTIASCGNDNTVKLWSAVNGAAGRVLEGHTSHVYNVAFHPDGSRLVSCDLKGVVKDWDVKTGKCARDIDAKVLYKYDSGFMADIGGARGIAFKSDGSAVALCGITNVSNAFAGVGNPAVVLIDWKGGKSKVLKTKEAFQGTAWGVAFHPSGAVIAAGGGGQGRIWIWKGEDPTSAHTINVPANARDLTISPTGDRFAIAGSNGTAYVYTFAPK</sequence>
<feature type="repeat" description="WD" evidence="1">
    <location>
        <begin position="182"/>
        <end position="223"/>
    </location>
</feature>
<reference evidence="2 3" key="1">
    <citation type="submission" date="2021-04" db="EMBL/GenBank/DDBJ databases">
        <authorList>
            <person name="Ivanova A."/>
        </authorList>
    </citation>
    <scope>NUCLEOTIDE SEQUENCE [LARGE SCALE GENOMIC DNA]</scope>
    <source>
        <strain evidence="2 3">G18</strain>
    </source>
</reference>
<dbReference type="InterPro" id="IPR015943">
    <property type="entry name" value="WD40/YVTN_repeat-like_dom_sf"/>
</dbReference>
<dbReference type="Proteomes" id="UP000676565">
    <property type="component" value="Unassembled WGS sequence"/>
</dbReference>
<dbReference type="PROSITE" id="PS50082">
    <property type="entry name" value="WD_REPEATS_2"/>
    <property type="match status" value="2"/>
</dbReference>
<evidence type="ECO:0000313" key="3">
    <source>
        <dbReference type="Proteomes" id="UP000676565"/>
    </source>
</evidence>
<feature type="repeat" description="WD" evidence="1">
    <location>
        <begin position="140"/>
        <end position="181"/>
    </location>
</feature>
<organism evidence="2 3">
    <name type="scientific">Gemmata palustris</name>
    <dbReference type="NCBI Taxonomy" id="2822762"/>
    <lineage>
        <taxon>Bacteria</taxon>
        <taxon>Pseudomonadati</taxon>
        <taxon>Planctomycetota</taxon>
        <taxon>Planctomycetia</taxon>
        <taxon>Gemmatales</taxon>
        <taxon>Gemmataceae</taxon>
        <taxon>Gemmata</taxon>
    </lineage>
</organism>
<evidence type="ECO:0008006" key="4">
    <source>
        <dbReference type="Google" id="ProtNLM"/>
    </source>
</evidence>
<accession>A0ABS5BW15</accession>
<protein>
    <recommendedName>
        <fullName evidence="4">WD40 repeat domain-containing protein</fullName>
    </recommendedName>
</protein>
<proteinExistence type="predicted"/>
<evidence type="ECO:0000313" key="2">
    <source>
        <dbReference type="EMBL" id="MBP3957909.1"/>
    </source>
</evidence>
<dbReference type="Gene3D" id="2.130.10.10">
    <property type="entry name" value="YVTN repeat-like/Quinoprotein amine dehydrogenase"/>
    <property type="match status" value="3"/>
</dbReference>
<gene>
    <name evidence="2" type="ORF">J8F10_21860</name>
</gene>
<dbReference type="Pfam" id="PF00400">
    <property type="entry name" value="WD40"/>
    <property type="match status" value="4"/>
</dbReference>